<accession>A0A1H7N6H5</accession>
<dbReference type="Pfam" id="PF00990">
    <property type="entry name" value="GGDEF"/>
    <property type="match status" value="1"/>
</dbReference>
<dbReference type="RefSeq" id="WP_092762656.1">
    <property type="nucleotide sequence ID" value="NZ_FNZQ01000003.1"/>
</dbReference>
<dbReference type="Proteomes" id="UP000199283">
    <property type="component" value="Unassembled WGS sequence"/>
</dbReference>
<evidence type="ECO:0000313" key="2">
    <source>
        <dbReference type="EMBL" id="SEL19100.1"/>
    </source>
</evidence>
<evidence type="ECO:0000313" key="3">
    <source>
        <dbReference type="Proteomes" id="UP000199283"/>
    </source>
</evidence>
<organism evidence="2 3">
    <name type="scientific">Jannaschia helgolandensis</name>
    <dbReference type="NCBI Taxonomy" id="188906"/>
    <lineage>
        <taxon>Bacteria</taxon>
        <taxon>Pseudomonadati</taxon>
        <taxon>Pseudomonadota</taxon>
        <taxon>Alphaproteobacteria</taxon>
        <taxon>Rhodobacterales</taxon>
        <taxon>Roseobacteraceae</taxon>
        <taxon>Jannaschia</taxon>
    </lineage>
</organism>
<name>A0A1H7N6H5_9RHOB</name>
<dbReference type="InterPro" id="IPR000160">
    <property type="entry name" value="GGDEF_dom"/>
</dbReference>
<dbReference type="InterPro" id="IPR042463">
    <property type="entry name" value="HNOB_dom_associated_sf"/>
</dbReference>
<dbReference type="Gene3D" id="3.30.70.270">
    <property type="match status" value="1"/>
</dbReference>
<protein>
    <submittedName>
        <fullName evidence="2">Diguanylate cyclase (GGDEF) domain-containing protein</fullName>
    </submittedName>
</protein>
<dbReference type="InterPro" id="IPR052163">
    <property type="entry name" value="DGC-Regulatory_Protein"/>
</dbReference>
<reference evidence="2 3" key="1">
    <citation type="submission" date="2016-10" db="EMBL/GenBank/DDBJ databases">
        <authorList>
            <person name="de Groot N.N."/>
        </authorList>
    </citation>
    <scope>NUCLEOTIDE SEQUENCE [LARGE SCALE GENOMIC DNA]</scope>
    <source>
        <strain evidence="2 3">DSM 14858</strain>
    </source>
</reference>
<dbReference type="STRING" id="188906.SAMN04488526_2183"/>
<dbReference type="GO" id="GO:0003824">
    <property type="term" value="F:catalytic activity"/>
    <property type="evidence" value="ECO:0007669"/>
    <property type="project" value="UniProtKB-ARBA"/>
</dbReference>
<dbReference type="PROSITE" id="PS50887">
    <property type="entry name" value="GGDEF"/>
    <property type="match status" value="1"/>
</dbReference>
<gene>
    <name evidence="2" type="ORF">SAMN04488526_2183</name>
</gene>
<dbReference type="FunFam" id="3.30.70.270:FF:000001">
    <property type="entry name" value="Diguanylate cyclase domain protein"/>
    <property type="match status" value="1"/>
</dbReference>
<dbReference type="OrthoDB" id="9812260at2"/>
<keyword evidence="3" id="KW-1185">Reference proteome</keyword>
<dbReference type="SUPFAM" id="SSF55073">
    <property type="entry name" value="Nucleotide cyclase"/>
    <property type="match status" value="1"/>
</dbReference>
<evidence type="ECO:0000259" key="1">
    <source>
        <dbReference type="PROSITE" id="PS50887"/>
    </source>
</evidence>
<dbReference type="PANTHER" id="PTHR46663:SF4">
    <property type="entry name" value="DIGUANYLATE CYCLASE DGCT-RELATED"/>
    <property type="match status" value="1"/>
</dbReference>
<dbReference type="PANTHER" id="PTHR46663">
    <property type="entry name" value="DIGUANYLATE CYCLASE DGCT-RELATED"/>
    <property type="match status" value="1"/>
</dbReference>
<proteinExistence type="predicted"/>
<dbReference type="AlphaFoldDB" id="A0A1H7N6H5"/>
<dbReference type="EMBL" id="FNZQ01000003">
    <property type="protein sequence ID" value="SEL19100.1"/>
    <property type="molecule type" value="Genomic_DNA"/>
</dbReference>
<dbReference type="SMART" id="SM00267">
    <property type="entry name" value="GGDEF"/>
    <property type="match status" value="1"/>
</dbReference>
<sequence length="339" mass="36860">MSVISVETSTLDHALPMALLFEACGTVTHVGPTFEKIAPGAVGKGLAGVMNFVHPQLSGSCADVLRYSGRKLRVELRHEANIPPGEGLSTLRGTVVPLSDRRGLINLALGADPGVALKRHRLTSRDFTATDPMVDFLYLIEAHAMVLSEFERLSERLDQARTAAEEAAVTDKLTGLRNRRAMDDHLGRLTVDAGPAFGLMNIDLDYFKSVNDTMGHAAGDRVLEEVARILRQEVRSGDMVARVGGDEFMLLFENCADVGLLQQIAGRIIQRLELPIDWQGQECRISASIGITMSSYYDTLDAERLVSDADSALYASKRAGRARHSVARPVGECSMEPEG</sequence>
<dbReference type="InterPro" id="IPR043128">
    <property type="entry name" value="Rev_trsase/Diguanyl_cyclase"/>
</dbReference>
<dbReference type="NCBIfam" id="TIGR00254">
    <property type="entry name" value="GGDEF"/>
    <property type="match status" value="1"/>
</dbReference>
<dbReference type="Gene3D" id="3.30.450.260">
    <property type="entry name" value="Haem NO binding associated domain"/>
    <property type="match status" value="1"/>
</dbReference>
<feature type="domain" description="GGDEF" evidence="1">
    <location>
        <begin position="195"/>
        <end position="329"/>
    </location>
</feature>
<dbReference type="InterPro" id="IPR029787">
    <property type="entry name" value="Nucleotide_cyclase"/>
</dbReference>
<dbReference type="CDD" id="cd01949">
    <property type="entry name" value="GGDEF"/>
    <property type="match status" value="1"/>
</dbReference>